<evidence type="ECO:0000313" key="3">
    <source>
        <dbReference type="EMBL" id="KAL2782454.1"/>
    </source>
</evidence>
<protein>
    <recommendedName>
        <fullName evidence="5">Secreted protein</fullName>
    </recommendedName>
</protein>
<dbReference type="Proteomes" id="UP001610563">
    <property type="component" value="Unassembled WGS sequence"/>
</dbReference>
<feature type="region of interest" description="Disordered" evidence="1">
    <location>
        <begin position="53"/>
        <end position="83"/>
    </location>
</feature>
<feature type="signal peptide" evidence="2">
    <location>
        <begin position="1"/>
        <end position="18"/>
    </location>
</feature>
<evidence type="ECO:0000256" key="2">
    <source>
        <dbReference type="SAM" id="SignalP"/>
    </source>
</evidence>
<gene>
    <name evidence="3" type="ORF">BJX66DRAFT_320685</name>
</gene>
<evidence type="ECO:0008006" key="5">
    <source>
        <dbReference type="Google" id="ProtNLM"/>
    </source>
</evidence>
<accession>A0ABR4FGT5</accession>
<dbReference type="EMBL" id="JBFTWV010000428">
    <property type="protein sequence ID" value="KAL2782454.1"/>
    <property type="molecule type" value="Genomic_DNA"/>
</dbReference>
<evidence type="ECO:0000313" key="4">
    <source>
        <dbReference type="Proteomes" id="UP001610563"/>
    </source>
</evidence>
<proteinExistence type="predicted"/>
<sequence length="140" mass="16174">MFFSLLLSSLKSSWPSEANDGQLLWLLFIRPMILRNQTCSPSAGRRKIAFAKASRRGTPPHQQSHDPHRGHCRDHTESKGARETEQFSIPLRDFLPLIQCCAMFILLRQPQREALPLLTLLPLRRGTKQRIVSILELRRH</sequence>
<evidence type="ECO:0000256" key="1">
    <source>
        <dbReference type="SAM" id="MobiDB-lite"/>
    </source>
</evidence>
<feature type="compositionally biased region" description="Basic and acidic residues" evidence="1">
    <location>
        <begin position="63"/>
        <end position="83"/>
    </location>
</feature>
<comment type="caution">
    <text evidence="3">The sequence shown here is derived from an EMBL/GenBank/DDBJ whole genome shotgun (WGS) entry which is preliminary data.</text>
</comment>
<reference evidence="3 4" key="1">
    <citation type="submission" date="2024-07" db="EMBL/GenBank/DDBJ databases">
        <title>Section-level genome sequencing and comparative genomics of Aspergillus sections Usti and Cavernicolus.</title>
        <authorList>
            <consortium name="Lawrence Berkeley National Laboratory"/>
            <person name="Nybo J.L."/>
            <person name="Vesth T.C."/>
            <person name="Theobald S."/>
            <person name="Frisvad J.C."/>
            <person name="Larsen T.O."/>
            <person name="Kjaerboelling I."/>
            <person name="Rothschild-Mancinelli K."/>
            <person name="Lyhne E.K."/>
            <person name="Kogle M.E."/>
            <person name="Barry K."/>
            <person name="Clum A."/>
            <person name="Na H."/>
            <person name="Ledsgaard L."/>
            <person name="Lin J."/>
            <person name="Lipzen A."/>
            <person name="Kuo A."/>
            <person name="Riley R."/>
            <person name="Mondo S."/>
            <person name="Labutti K."/>
            <person name="Haridas S."/>
            <person name="Pangalinan J."/>
            <person name="Salamov A.A."/>
            <person name="Simmons B.A."/>
            <person name="Magnuson J.K."/>
            <person name="Chen J."/>
            <person name="Drula E."/>
            <person name="Henrissat B."/>
            <person name="Wiebenga A."/>
            <person name="Lubbers R.J."/>
            <person name="Gomes A.C."/>
            <person name="Makela M.R."/>
            <person name="Stajich J."/>
            <person name="Grigoriev I.V."/>
            <person name="Mortensen U.H."/>
            <person name="De Vries R.P."/>
            <person name="Baker S.E."/>
            <person name="Andersen M.R."/>
        </authorList>
    </citation>
    <scope>NUCLEOTIDE SEQUENCE [LARGE SCALE GENOMIC DNA]</scope>
    <source>
        <strain evidence="3 4">CBS 209.92</strain>
    </source>
</reference>
<name>A0ABR4FGT5_9EURO</name>
<organism evidence="3 4">
    <name type="scientific">Aspergillus keveii</name>
    <dbReference type="NCBI Taxonomy" id="714993"/>
    <lineage>
        <taxon>Eukaryota</taxon>
        <taxon>Fungi</taxon>
        <taxon>Dikarya</taxon>
        <taxon>Ascomycota</taxon>
        <taxon>Pezizomycotina</taxon>
        <taxon>Eurotiomycetes</taxon>
        <taxon>Eurotiomycetidae</taxon>
        <taxon>Eurotiales</taxon>
        <taxon>Aspergillaceae</taxon>
        <taxon>Aspergillus</taxon>
        <taxon>Aspergillus subgen. Nidulantes</taxon>
    </lineage>
</organism>
<feature type="chain" id="PRO_5046972554" description="Secreted protein" evidence="2">
    <location>
        <begin position="19"/>
        <end position="140"/>
    </location>
</feature>
<keyword evidence="4" id="KW-1185">Reference proteome</keyword>
<keyword evidence="2" id="KW-0732">Signal</keyword>